<accession>A0ABS3YSC9</accession>
<evidence type="ECO:0000256" key="1">
    <source>
        <dbReference type="SAM" id="Coils"/>
    </source>
</evidence>
<keyword evidence="3" id="KW-1185">Reference proteome</keyword>
<dbReference type="EMBL" id="JAGHKO010000001">
    <property type="protein sequence ID" value="MBO9200790.1"/>
    <property type="molecule type" value="Genomic_DNA"/>
</dbReference>
<name>A0ABS3YSC9_9BACT</name>
<organism evidence="2 3">
    <name type="scientific">Niastella soli</name>
    <dbReference type="NCBI Taxonomy" id="2821487"/>
    <lineage>
        <taxon>Bacteria</taxon>
        <taxon>Pseudomonadati</taxon>
        <taxon>Bacteroidota</taxon>
        <taxon>Chitinophagia</taxon>
        <taxon>Chitinophagales</taxon>
        <taxon>Chitinophagaceae</taxon>
        <taxon>Niastella</taxon>
    </lineage>
</organism>
<reference evidence="2 3" key="1">
    <citation type="submission" date="2021-03" db="EMBL/GenBank/DDBJ databases">
        <title>Assistant Professor.</title>
        <authorList>
            <person name="Huq M.A."/>
        </authorList>
    </citation>
    <scope>NUCLEOTIDE SEQUENCE [LARGE SCALE GENOMIC DNA]</scope>
    <source>
        <strain evidence="2 3">MAH-29</strain>
    </source>
</reference>
<evidence type="ECO:0000313" key="3">
    <source>
        <dbReference type="Proteomes" id="UP000677244"/>
    </source>
</evidence>
<sequence length="494" mass="54609">MSSCLITANANAQSDTSKFERIINFPHSFLGSINKRTANLEDKLTINTEKYLRRMAKQENRLKRKLSKVDSNAAKNLFPGDPADRYEALAQKFKADTALVKRGFTGEYLPYLDSMKTSLAFLEKNPQLTNSSKILPSDVKKSLSQVQQLQAKIESADKLKQYVQQRKAQLKASLSNYPGLPGKVTAAYKNYSKECFYYTQQLKEYKTILLDPDQAMQKAFTVLNKVPAFSRFMQKNSMLASMFNLPGSGGEVDPTLVVTGLQPRSQVMDQVQTQMGTTGPNAGAMVQQNVQSAQGQINALRDKLNSVGGGKGDLEMPDFKPNAQKTKSFLKRLEYGTNIQSAQANTFFPTTTDLALSVGYKISDKNIIGVGASYKVGWGKDVRHIAITQQGMGLRSFLDVKLKGSFYASGGLEYNYQPIALSDTLTSSTGGGMIGNGKGEPAAWTKSGLIGLTKIVSLKSKTFKKTRLQLLWDFLSYQQRPQTAAFKFRVGYSF</sequence>
<dbReference type="RefSeq" id="WP_209138827.1">
    <property type="nucleotide sequence ID" value="NZ_JAGHKO010000001.1"/>
</dbReference>
<keyword evidence="1" id="KW-0175">Coiled coil</keyword>
<evidence type="ECO:0008006" key="4">
    <source>
        <dbReference type="Google" id="ProtNLM"/>
    </source>
</evidence>
<feature type="coiled-coil region" evidence="1">
    <location>
        <begin position="139"/>
        <end position="166"/>
    </location>
</feature>
<dbReference type="Proteomes" id="UP000677244">
    <property type="component" value="Unassembled WGS sequence"/>
</dbReference>
<gene>
    <name evidence="2" type="ORF">J7I42_10990</name>
</gene>
<evidence type="ECO:0000313" key="2">
    <source>
        <dbReference type="EMBL" id="MBO9200790.1"/>
    </source>
</evidence>
<protein>
    <recommendedName>
        <fullName evidence="4">Autotransporter domain-containing protein</fullName>
    </recommendedName>
</protein>
<proteinExistence type="predicted"/>
<comment type="caution">
    <text evidence="2">The sequence shown here is derived from an EMBL/GenBank/DDBJ whole genome shotgun (WGS) entry which is preliminary data.</text>
</comment>